<evidence type="ECO:0000313" key="3">
    <source>
        <dbReference type="EMBL" id="BDG16110.1"/>
    </source>
</evidence>
<dbReference type="EMBL" id="CP016312">
    <property type="protein sequence ID" value="APD08536.1"/>
    <property type="molecule type" value="Genomic_DNA"/>
</dbReference>
<sequence>MRERPLWEASFAELSPLAFYGGVGLLAGAFALGEAPAWLWVLLYPWWRLRLGWRVSLYPGRLVLRPPLGPARTVPWARVVGVEVGLWPGGPLARARRALFLLLEDGENLPLPLPEPEAWGERFRELLKGRTSGSGSPDG</sequence>
<evidence type="ECO:0000313" key="4">
    <source>
        <dbReference type="Proteomes" id="UP000182993"/>
    </source>
</evidence>
<evidence type="ECO:0000256" key="1">
    <source>
        <dbReference type="SAM" id="Phobius"/>
    </source>
</evidence>
<protein>
    <recommendedName>
        <fullName evidence="6">DUF304 domain-containing protein</fullName>
    </recommendedName>
</protein>
<gene>
    <name evidence="2" type="ORF">A0O31_00319</name>
    <name evidence="3" type="ORF">TbrSNM41_08440</name>
</gene>
<evidence type="ECO:0008006" key="6">
    <source>
        <dbReference type="Google" id="ProtNLM"/>
    </source>
</evidence>
<dbReference type="STRING" id="56956.A0O31_00319"/>
<keyword evidence="1" id="KW-0812">Transmembrane</keyword>
<feature type="transmembrane region" description="Helical" evidence="1">
    <location>
        <begin position="20"/>
        <end position="44"/>
    </location>
</feature>
<dbReference type="Proteomes" id="UP000182993">
    <property type="component" value="Chromosome"/>
</dbReference>
<evidence type="ECO:0000313" key="2">
    <source>
        <dbReference type="EMBL" id="APD08536.1"/>
    </source>
</evidence>
<dbReference type="EMBL" id="AP025593">
    <property type="protein sequence ID" value="BDG16110.1"/>
    <property type="molecule type" value="Genomic_DNA"/>
</dbReference>
<keyword evidence="1" id="KW-1133">Transmembrane helix</keyword>
<dbReference type="AlphaFoldDB" id="A0A1J0LQI5"/>
<dbReference type="RefSeq" id="WP_071676386.1">
    <property type="nucleotide sequence ID" value="NZ_AP025593.1"/>
</dbReference>
<reference evidence="3 5" key="3">
    <citation type="journal article" date="2022" name="Microbiol. Resour. Announc.">
        <title>Complete Genome Sequences of Thermus Strains Isolated from Senami Hot Spring in Japan.</title>
        <authorList>
            <person name="Miyazaki K."/>
        </authorList>
    </citation>
    <scope>NUCLEOTIDE SEQUENCE [LARGE SCALE GENOMIC DNA]</scope>
    <source>
        <strain evidence="3 5">SNM4-1</strain>
    </source>
</reference>
<reference evidence="4" key="1">
    <citation type="submission" date="2016-06" db="EMBL/GenBank/DDBJ databases">
        <title>Whole genome sequencing of Thermus brockianus strain GE-1.</title>
        <authorList>
            <person name="Schaefers C."/>
            <person name="Blank S."/>
            <person name="Wiebusch S."/>
            <person name="Elleuche S."/>
            <person name="Antranikian G."/>
        </authorList>
    </citation>
    <scope>NUCLEOTIDE SEQUENCE [LARGE SCALE GENOMIC DNA]</scope>
    <source>
        <strain evidence="4">GE-1</strain>
    </source>
</reference>
<evidence type="ECO:0000313" key="5">
    <source>
        <dbReference type="Proteomes" id="UP000831120"/>
    </source>
</evidence>
<organism evidence="2 4">
    <name type="scientific">Thermus brockianus</name>
    <dbReference type="NCBI Taxonomy" id="56956"/>
    <lineage>
        <taxon>Bacteria</taxon>
        <taxon>Thermotogati</taxon>
        <taxon>Deinococcota</taxon>
        <taxon>Deinococci</taxon>
        <taxon>Thermales</taxon>
        <taxon>Thermaceae</taxon>
        <taxon>Thermus</taxon>
    </lineage>
</organism>
<name>A0A1J0LQI5_THEBO</name>
<keyword evidence="1" id="KW-0472">Membrane</keyword>
<accession>A0A1J0LQI5</accession>
<dbReference type="KEGG" id="tbc:A0O31_00319"/>
<dbReference type="Proteomes" id="UP000831120">
    <property type="component" value="Chromosome"/>
</dbReference>
<keyword evidence="5" id="KW-1185">Reference proteome</keyword>
<proteinExistence type="predicted"/>
<reference evidence="2" key="2">
    <citation type="journal article" date="2017" name="Stand. Genomic Sci.">
        <title>Complete genome sequence of Thermus brockianus GE-1 reveals key enzymes of xylan/xylose metabolism.</title>
        <authorList>
            <person name="Schaefers C."/>
            <person name="Blank S."/>
            <person name="Wiebusch S."/>
            <person name="Elleuche S."/>
            <person name="Antranikian G."/>
        </authorList>
    </citation>
    <scope>NUCLEOTIDE SEQUENCE</scope>
    <source>
        <strain evidence="2">GE-1</strain>
    </source>
</reference>